<dbReference type="PANTHER" id="PTHR10434">
    <property type="entry name" value="1-ACYL-SN-GLYCEROL-3-PHOSPHATE ACYLTRANSFERASE"/>
    <property type="match status" value="1"/>
</dbReference>
<dbReference type="GO" id="GO:0003841">
    <property type="term" value="F:1-acylglycerol-3-phosphate O-acyltransferase activity"/>
    <property type="evidence" value="ECO:0007669"/>
    <property type="project" value="TreeGrafter"/>
</dbReference>
<dbReference type="InterPro" id="IPR002123">
    <property type="entry name" value="Plipid/glycerol_acylTrfase"/>
</dbReference>
<dbReference type="KEGG" id="psl:Psta_4192"/>
<proteinExistence type="predicted"/>
<sequence length="413" mass="47124">MQNIIVEKPYRFVPPYRGTFWSTVLRWIKVHEYYLRKTEGVESYEIRHLDRLEKSIADGHGILLTPNHPRTADPLAMGWLATDAKCHFYAMASWHLFNQDKLSAWAINRMGGFSINREGVDRQAINTAIDLIVEAKRAMVIFPEGATSRTSDRLQAMLEGVAFIARSAAKKRAKLSPDKKVVVHPIAIKYYYRGDLEKLADEMLTDIEHRLSWRPQRDLPLLSRIGKVAGALLSLKEIEYLGEARSGKLEPRLNFLINHLLGPIELKWLGSEQSGPVVPRVRALRVKILPDLTESRCDEAERTRRWKDLSDIYLAQQLACYPPDYLASYPSRDRILEILEKFEEDLTDKVRVHGGLHCVIWVGEAIEVSPERTRGLEYDPLMQQIVDRLTEMVAVLAKESALVPGYEPAASST</sequence>
<keyword evidence="2 5" id="KW-0808">Transferase</keyword>
<evidence type="ECO:0000256" key="2">
    <source>
        <dbReference type="ARBA" id="ARBA00022679"/>
    </source>
</evidence>
<dbReference type="SUPFAM" id="SSF69593">
    <property type="entry name" value="Glycerol-3-phosphate (1)-acyltransferase"/>
    <property type="match status" value="1"/>
</dbReference>
<dbReference type="SMART" id="SM00563">
    <property type="entry name" value="PlsC"/>
    <property type="match status" value="1"/>
</dbReference>
<protein>
    <submittedName>
        <fullName evidence="5">Phospholipid/glycerol acyltransferase</fullName>
    </submittedName>
</protein>
<evidence type="ECO:0000259" key="4">
    <source>
        <dbReference type="SMART" id="SM00563"/>
    </source>
</evidence>
<dbReference type="Pfam" id="PF01553">
    <property type="entry name" value="Acyltransferase"/>
    <property type="match status" value="1"/>
</dbReference>
<reference evidence="5 6" key="1">
    <citation type="journal article" date="2009" name="Stand. Genomic Sci.">
        <title>Complete genome sequence of Pirellula staleyi type strain (ATCC 27377).</title>
        <authorList>
            <person name="Clum A."/>
            <person name="Tindall B.J."/>
            <person name="Sikorski J."/>
            <person name="Ivanova N."/>
            <person name="Mavrommatis K."/>
            <person name="Lucas S."/>
            <person name="Glavina del Rio T."/>
            <person name="Nolan M."/>
            <person name="Chen F."/>
            <person name="Tice H."/>
            <person name="Pitluck S."/>
            <person name="Cheng J.F."/>
            <person name="Chertkov O."/>
            <person name="Brettin T."/>
            <person name="Han C."/>
            <person name="Detter J.C."/>
            <person name="Kuske C."/>
            <person name="Bruce D."/>
            <person name="Goodwin L."/>
            <person name="Ovchinikova G."/>
            <person name="Pati A."/>
            <person name="Mikhailova N."/>
            <person name="Chen A."/>
            <person name="Palaniappan K."/>
            <person name="Land M."/>
            <person name="Hauser L."/>
            <person name="Chang Y.J."/>
            <person name="Jeffries C.D."/>
            <person name="Chain P."/>
            <person name="Rohde M."/>
            <person name="Goker M."/>
            <person name="Bristow J."/>
            <person name="Eisen J.A."/>
            <person name="Markowitz V."/>
            <person name="Hugenholtz P."/>
            <person name="Kyrpides N.C."/>
            <person name="Klenk H.P."/>
            <person name="Lapidus A."/>
        </authorList>
    </citation>
    <scope>NUCLEOTIDE SEQUENCE [LARGE SCALE GENOMIC DNA]</scope>
    <source>
        <strain evidence="6">ATCC 27377 / DSM 6068 / ICPB 4128</strain>
    </source>
</reference>
<dbReference type="AlphaFoldDB" id="D2R3Z1"/>
<accession>D2R3Z1</accession>
<evidence type="ECO:0000313" key="6">
    <source>
        <dbReference type="Proteomes" id="UP000001887"/>
    </source>
</evidence>
<evidence type="ECO:0000313" key="5">
    <source>
        <dbReference type="EMBL" id="ADB18840.1"/>
    </source>
</evidence>
<keyword evidence="3 5" id="KW-0012">Acyltransferase</keyword>
<dbReference type="GO" id="GO:0006654">
    <property type="term" value="P:phosphatidic acid biosynthetic process"/>
    <property type="evidence" value="ECO:0007669"/>
    <property type="project" value="TreeGrafter"/>
</dbReference>
<comment type="pathway">
    <text evidence="1">Lipid metabolism.</text>
</comment>
<feature type="domain" description="Phospholipid/glycerol acyltransferase" evidence="4">
    <location>
        <begin position="62"/>
        <end position="191"/>
    </location>
</feature>
<name>D2R3Z1_PIRSD</name>
<evidence type="ECO:0000256" key="3">
    <source>
        <dbReference type="ARBA" id="ARBA00023315"/>
    </source>
</evidence>
<keyword evidence="6" id="KW-1185">Reference proteome</keyword>
<gene>
    <name evidence="5" type="ordered locus">Psta_4192</name>
</gene>
<organism evidence="5 6">
    <name type="scientific">Pirellula staleyi (strain ATCC 27377 / DSM 6068 / ICPB 4128)</name>
    <name type="common">Pirella staleyi</name>
    <dbReference type="NCBI Taxonomy" id="530564"/>
    <lineage>
        <taxon>Bacteria</taxon>
        <taxon>Pseudomonadati</taxon>
        <taxon>Planctomycetota</taxon>
        <taxon>Planctomycetia</taxon>
        <taxon>Pirellulales</taxon>
        <taxon>Pirellulaceae</taxon>
        <taxon>Pirellula</taxon>
    </lineage>
</organism>
<dbReference type="STRING" id="530564.Psta_4192"/>
<dbReference type="CDD" id="cd07989">
    <property type="entry name" value="LPLAT_AGPAT-like"/>
    <property type="match status" value="1"/>
</dbReference>
<dbReference type="PANTHER" id="PTHR10434:SF40">
    <property type="entry name" value="1-ACYL-SN-GLYCEROL-3-PHOSPHATE ACYLTRANSFERASE"/>
    <property type="match status" value="1"/>
</dbReference>
<dbReference type="OrthoDB" id="9806008at2"/>
<dbReference type="Proteomes" id="UP000001887">
    <property type="component" value="Chromosome"/>
</dbReference>
<dbReference type="HOGENOM" id="CLU_680892_0_0_0"/>
<dbReference type="eggNOG" id="COG0204">
    <property type="taxonomic scope" value="Bacteria"/>
</dbReference>
<dbReference type="EMBL" id="CP001848">
    <property type="protein sequence ID" value="ADB18840.1"/>
    <property type="molecule type" value="Genomic_DNA"/>
</dbReference>
<evidence type="ECO:0000256" key="1">
    <source>
        <dbReference type="ARBA" id="ARBA00005189"/>
    </source>
</evidence>